<evidence type="ECO:0000256" key="5">
    <source>
        <dbReference type="RuleBase" id="RU003832"/>
    </source>
</evidence>
<dbReference type="SUPFAM" id="SSF53756">
    <property type="entry name" value="UDP-Glycosyltransferase/glycogen phosphorylase"/>
    <property type="match status" value="1"/>
</dbReference>
<comment type="similarity">
    <text evidence="2 5">Belongs to the glycosyltransferase 10 family.</text>
</comment>
<evidence type="ECO:0000256" key="4">
    <source>
        <dbReference type="ARBA" id="ARBA00022679"/>
    </source>
</evidence>
<comment type="pathway">
    <text evidence="1">Protein modification; protein glycosylation.</text>
</comment>
<sequence length="613" mass="69050">MPELKFTPKTFMDISTACCAQFVVSKERILKRSQDFYDRLFDFSVGSADFGHSTDSSGTTVDLSNDERKKKLAEFPMSLPGCEQNLALEFNSFTRGEVLELSWHKIFGENWHTTLLNSTEFCGSAKICPQDLPILRAKNSTYGVVDNEKDPFWNPASKFLKVVKHQSETLKSKRLGRNKFIRTKIPSTKDVNTVLKLSEAPVLVSAGRNLSVVMLGSYSTVLSAFKQSKVAKLTTTQHIGKATGGSNLVVERANRKHAYHFSRHVAKGSFTNETLNILLWDDKTCDFDFYGLRVEPYLEFEGCGAPIRFYSALHRSLAAKMDAVVVSDRGNKTLKSLLLMESLRKRPGNQVWAGCRLKSDMDKSLAKELGSNFISLGSHSDFRISRYSFGYLGDSVHSILRKPEPLEWVEKIPGIALIENSNCEAKPRVTFVTALLKAFPRTHAIGKCWKNTRPMTGWKGGHFGNNLNAMANLRPYMFTLCYDDPDVNVESERIYQALAVGSVPIYKGHKDIESLIPCKKCIINANNFQSVQQLVDVVQNLIEDRAQYLELLDWKKTEYDAAEHPAFEQMRVTSVDSSVCRFAKKLSRSQKFPLEDCGSSCIKQVQFLQKLSP</sequence>
<dbReference type="InterPro" id="IPR021838">
    <property type="entry name" value="DUF3431"/>
</dbReference>
<feature type="domain" description="Fucosyltransferase C-terminal" evidence="6">
    <location>
        <begin position="421"/>
        <end position="591"/>
    </location>
</feature>
<dbReference type="InterPro" id="IPR055270">
    <property type="entry name" value="Glyco_tran_10_C"/>
</dbReference>
<dbReference type="Gene3D" id="3.40.50.11660">
    <property type="entry name" value="Glycosyl transferase family 10, C-terminal domain"/>
    <property type="match status" value="1"/>
</dbReference>
<dbReference type="GO" id="GO:0046920">
    <property type="term" value="F:alpha-(1-&gt;3)-fucosyltransferase activity"/>
    <property type="evidence" value="ECO:0007669"/>
    <property type="project" value="TreeGrafter"/>
</dbReference>
<dbReference type="PANTHER" id="PTHR11929">
    <property type="entry name" value="ALPHA- 1,3 -FUCOSYLTRANSFERASE"/>
    <property type="match status" value="1"/>
</dbReference>
<keyword evidence="5" id="KW-0472">Membrane</keyword>
<comment type="subcellular location">
    <subcellularLocation>
        <location evidence="5">Golgi apparatus</location>
        <location evidence="5">Golgi stack membrane</location>
        <topology evidence="5">Single-pass type II membrane protein</topology>
    </subcellularLocation>
</comment>
<dbReference type="AlphaFoldDB" id="A0A7S4DF03"/>
<dbReference type="UniPathway" id="UPA00378"/>
<dbReference type="InterPro" id="IPR001503">
    <property type="entry name" value="Glyco_trans_10"/>
</dbReference>
<evidence type="ECO:0000313" key="7">
    <source>
        <dbReference type="EMBL" id="CAE0645823.1"/>
    </source>
</evidence>
<organism evidence="7">
    <name type="scientific">Lotharella globosa</name>
    <dbReference type="NCBI Taxonomy" id="91324"/>
    <lineage>
        <taxon>Eukaryota</taxon>
        <taxon>Sar</taxon>
        <taxon>Rhizaria</taxon>
        <taxon>Cercozoa</taxon>
        <taxon>Chlorarachniophyceae</taxon>
        <taxon>Lotharella</taxon>
    </lineage>
</organism>
<gene>
    <name evidence="7" type="ORF">LGLO00237_LOCUS1475</name>
</gene>
<evidence type="ECO:0000256" key="1">
    <source>
        <dbReference type="ARBA" id="ARBA00004922"/>
    </source>
</evidence>
<dbReference type="EC" id="2.4.1.-" evidence="5"/>
<name>A0A7S4DF03_9EUKA</name>
<dbReference type="InterPro" id="IPR038577">
    <property type="entry name" value="GT10-like_C_sf"/>
</dbReference>
<dbReference type="GO" id="GO:0032580">
    <property type="term" value="C:Golgi cisterna membrane"/>
    <property type="evidence" value="ECO:0007669"/>
    <property type="project" value="UniProtKB-SubCell"/>
</dbReference>
<evidence type="ECO:0000256" key="3">
    <source>
        <dbReference type="ARBA" id="ARBA00022676"/>
    </source>
</evidence>
<keyword evidence="4 5" id="KW-0808">Transferase</keyword>
<dbReference type="EMBL" id="HBIV01002156">
    <property type="protein sequence ID" value="CAE0645823.1"/>
    <property type="molecule type" value="Transcribed_RNA"/>
</dbReference>
<dbReference type="Pfam" id="PF11913">
    <property type="entry name" value="DUF3431"/>
    <property type="match status" value="1"/>
</dbReference>
<keyword evidence="5" id="KW-0333">Golgi apparatus</keyword>
<evidence type="ECO:0000259" key="6">
    <source>
        <dbReference type="Pfam" id="PF00852"/>
    </source>
</evidence>
<dbReference type="Pfam" id="PF00852">
    <property type="entry name" value="Glyco_transf_10"/>
    <property type="match status" value="1"/>
</dbReference>
<keyword evidence="5" id="KW-0812">Transmembrane</keyword>
<keyword evidence="3 5" id="KW-0328">Glycosyltransferase</keyword>
<protein>
    <recommendedName>
        <fullName evidence="5">Fucosyltransferase</fullName>
        <ecNumber evidence="5">2.4.1.-</ecNumber>
    </recommendedName>
</protein>
<proteinExistence type="inferred from homology"/>
<accession>A0A7S4DF03</accession>
<evidence type="ECO:0000256" key="2">
    <source>
        <dbReference type="ARBA" id="ARBA00008919"/>
    </source>
</evidence>
<dbReference type="PANTHER" id="PTHR11929:SF194">
    <property type="entry name" value="ALPHA-(1,3)-FUCOSYLTRANSFERASE 10"/>
    <property type="match status" value="1"/>
</dbReference>
<reference evidence="7" key="1">
    <citation type="submission" date="2021-01" db="EMBL/GenBank/DDBJ databases">
        <authorList>
            <person name="Corre E."/>
            <person name="Pelletier E."/>
            <person name="Niang G."/>
            <person name="Scheremetjew M."/>
            <person name="Finn R."/>
            <person name="Kale V."/>
            <person name="Holt S."/>
            <person name="Cochrane G."/>
            <person name="Meng A."/>
            <person name="Brown T."/>
            <person name="Cohen L."/>
        </authorList>
    </citation>
    <scope>NUCLEOTIDE SEQUENCE</scope>
    <source>
        <strain evidence="7">CCCM811</strain>
    </source>
</reference>